<dbReference type="EMBL" id="KN822201">
    <property type="protein sequence ID" value="KIM52744.1"/>
    <property type="molecule type" value="Genomic_DNA"/>
</dbReference>
<evidence type="ECO:0000256" key="1">
    <source>
        <dbReference type="SAM" id="MobiDB-lite"/>
    </source>
</evidence>
<organism evidence="2 3">
    <name type="scientific">Scleroderma citrinum Foug A</name>
    <dbReference type="NCBI Taxonomy" id="1036808"/>
    <lineage>
        <taxon>Eukaryota</taxon>
        <taxon>Fungi</taxon>
        <taxon>Dikarya</taxon>
        <taxon>Basidiomycota</taxon>
        <taxon>Agaricomycotina</taxon>
        <taxon>Agaricomycetes</taxon>
        <taxon>Agaricomycetidae</taxon>
        <taxon>Boletales</taxon>
        <taxon>Sclerodermatineae</taxon>
        <taxon>Sclerodermataceae</taxon>
        <taxon>Scleroderma</taxon>
    </lineage>
</organism>
<dbReference type="STRING" id="1036808.A0A0C3D8M2"/>
<feature type="region of interest" description="Disordered" evidence="1">
    <location>
        <begin position="1"/>
        <end position="30"/>
    </location>
</feature>
<gene>
    <name evidence="2" type="ORF">SCLCIDRAFT_488379</name>
</gene>
<sequence length="571" mass="64081">MMGIIQDTQGGRPESILENNPFVPPPTSSCPISRLPPELLSLVFEHGVSTNEDPYDEDEATAQFWNDFGDVQNEHRTEDGLDRDSDSDLDSDSDPESDESDSSENSDFEDWPPFEILVSHVCKHWRTVALETLSLWTTIDVSYDERPPYERVATYLERSKSLPLSIRIDCEPPDDDFYVNDEEGPRPLSVAELWELLELLVPHVPRWGFVRMDAASYEHMYTFLEAVSAQSIPPAAQLQRLQLYHHEDMETDEVTAFPRPDLSNHFTLFGGSAPCLRSVTLWGVHVNWSQSWLQSASNLTELELAYHSEDVRPTWGAFSSMLRSAHALKTLSLCSSGPSGPPVGWIIDPGTVDWTEGINSSILLSNLSELVLAFLPSYYAVGLLRRLCTPALKKLVLDFDNGEYDDLISQLVGSATLMAPSLNGQPRNLLRSLESLKLAGLPCIPNSVDLLYDELVNLKTLHLSMSHLPRRFLEVLLFPSCTVLPALETLYISDVDGEELRSLVSQRKDVGLPLKTVYTEESPDIDPDDVAWLRANLDKFEFFEGSDDDEIDVIDIATEGDDDEDWSDVSE</sequence>
<proteinExistence type="predicted"/>
<protein>
    <submittedName>
        <fullName evidence="2">Uncharacterized protein</fullName>
    </submittedName>
</protein>
<keyword evidence="3" id="KW-1185">Reference proteome</keyword>
<dbReference type="OrthoDB" id="3250066at2759"/>
<dbReference type="InParanoid" id="A0A0C3D8M2"/>
<reference evidence="3" key="2">
    <citation type="submission" date="2015-01" db="EMBL/GenBank/DDBJ databases">
        <title>Evolutionary Origins and Diversification of the Mycorrhizal Mutualists.</title>
        <authorList>
            <consortium name="DOE Joint Genome Institute"/>
            <consortium name="Mycorrhizal Genomics Consortium"/>
            <person name="Kohler A."/>
            <person name="Kuo A."/>
            <person name="Nagy L.G."/>
            <person name="Floudas D."/>
            <person name="Copeland A."/>
            <person name="Barry K.W."/>
            <person name="Cichocki N."/>
            <person name="Veneault-Fourrey C."/>
            <person name="LaButti K."/>
            <person name="Lindquist E.A."/>
            <person name="Lipzen A."/>
            <person name="Lundell T."/>
            <person name="Morin E."/>
            <person name="Murat C."/>
            <person name="Riley R."/>
            <person name="Ohm R."/>
            <person name="Sun H."/>
            <person name="Tunlid A."/>
            <person name="Henrissat B."/>
            <person name="Grigoriev I.V."/>
            <person name="Hibbett D.S."/>
            <person name="Martin F."/>
        </authorList>
    </citation>
    <scope>NUCLEOTIDE SEQUENCE [LARGE SCALE GENOMIC DNA]</scope>
    <source>
        <strain evidence="3">Foug A</strain>
    </source>
</reference>
<name>A0A0C3D8M2_9AGAM</name>
<feature type="compositionally biased region" description="Acidic residues" evidence="1">
    <location>
        <begin position="87"/>
        <end position="108"/>
    </location>
</feature>
<evidence type="ECO:0000313" key="3">
    <source>
        <dbReference type="Proteomes" id="UP000053989"/>
    </source>
</evidence>
<dbReference type="HOGENOM" id="CLU_020999_1_2_1"/>
<reference evidence="2 3" key="1">
    <citation type="submission" date="2014-04" db="EMBL/GenBank/DDBJ databases">
        <authorList>
            <consortium name="DOE Joint Genome Institute"/>
            <person name="Kuo A."/>
            <person name="Kohler A."/>
            <person name="Nagy L.G."/>
            <person name="Floudas D."/>
            <person name="Copeland A."/>
            <person name="Barry K.W."/>
            <person name="Cichocki N."/>
            <person name="Veneault-Fourrey C."/>
            <person name="LaButti K."/>
            <person name="Lindquist E.A."/>
            <person name="Lipzen A."/>
            <person name="Lundell T."/>
            <person name="Morin E."/>
            <person name="Murat C."/>
            <person name="Sun H."/>
            <person name="Tunlid A."/>
            <person name="Henrissat B."/>
            <person name="Grigoriev I.V."/>
            <person name="Hibbett D.S."/>
            <person name="Martin F."/>
            <person name="Nordberg H.P."/>
            <person name="Cantor M.N."/>
            <person name="Hua S.X."/>
        </authorList>
    </citation>
    <scope>NUCLEOTIDE SEQUENCE [LARGE SCALE GENOMIC DNA]</scope>
    <source>
        <strain evidence="2 3">Foug A</strain>
    </source>
</reference>
<dbReference type="SUPFAM" id="SSF52047">
    <property type="entry name" value="RNI-like"/>
    <property type="match status" value="1"/>
</dbReference>
<dbReference type="Gene3D" id="3.80.10.10">
    <property type="entry name" value="Ribonuclease Inhibitor"/>
    <property type="match status" value="1"/>
</dbReference>
<dbReference type="Proteomes" id="UP000053989">
    <property type="component" value="Unassembled WGS sequence"/>
</dbReference>
<feature type="compositionally biased region" description="Basic and acidic residues" evidence="1">
    <location>
        <begin position="74"/>
        <end position="86"/>
    </location>
</feature>
<dbReference type="AlphaFoldDB" id="A0A0C3D8M2"/>
<accession>A0A0C3D8M2</accession>
<evidence type="ECO:0000313" key="2">
    <source>
        <dbReference type="EMBL" id="KIM52744.1"/>
    </source>
</evidence>
<dbReference type="InterPro" id="IPR032675">
    <property type="entry name" value="LRR_dom_sf"/>
</dbReference>
<feature type="region of interest" description="Disordered" evidence="1">
    <location>
        <begin position="74"/>
        <end position="108"/>
    </location>
</feature>